<sequence>MTIHPNSIEARDKAYHLHSYTNARALERDGALVIERGEGIHVYDNAGKQYIEGMAGLWSVGVGFGESRLVEAAAKQMAKLPYYHTFTARTHSPSVELAEKLIEIAPVPMSKAYFTNSGSEANDTAMKIVWYRSNALGKPDKKKIISRTKGYHGVTIASASLTGLPNNHRSFDLPIARVLHTSCPHYRAFKTEGETEAQFVERCAKDLEDLILKQGPDTVAAFIGEPVMGAGGVIVPPAGYWEAIQKVLKKYDVLFIADEVICGFGRTGEMFGATTYALQPDMMTLSKQISSSYQPISALLINENVYQPLADESAKIGTFGHGVTAAGHPVAAAVALENIRIIEERDLVGNVRSLSPKFLARLKSIADHPLVIEYRGVGLIGAFELVPREGFAAGQLGPKLFGYLMEEGVISRAIGDSIAFCPPMIITDEQVDDMFDKVERGLEKFAKELTA</sequence>
<proteinExistence type="inferred from homology"/>
<dbReference type="Pfam" id="PF00202">
    <property type="entry name" value="Aminotran_3"/>
    <property type="match status" value="1"/>
</dbReference>
<organism evidence="7 10">
    <name type="scientific">Aliirhizobium cellulosilyticum</name>
    <dbReference type="NCBI Taxonomy" id="393664"/>
    <lineage>
        <taxon>Bacteria</taxon>
        <taxon>Pseudomonadati</taxon>
        <taxon>Pseudomonadota</taxon>
        <taxon>Alphaproteobacteria</taxon>
        <taxon>Hyphomicrobiales</taxon>
        <taxon>Rhizobiaceae</taxon>
        <taxon>Aliirhizobium</taxon>
    </lineage>
</organism>
<comment type="cofactor">
    <cofactor evidence="1">
        <name>pyridoxal 5'-phosphate</name>
        <dbReference type="ChEBI" id="CHEBI:597326"/>
    </cofactor>
</comment>
<keyword evidence="11" id="KW-1185">Reference proteome</keyword>
<evidence type="ECO:0000256" key="2">
    <source>
        <dbReference type="ARBA" id="ARBA00008954"/>
    </source>
</evidence>
<keyword evidence="4 7" id="KW-0808">Transferase</keyword>
<dbReference type="Gene3D" id="3.90.1150.10">
    <property type="entry name" value="Aspartate Aminotransferase, domain 1"/>
    <property type="match status" value="1"/>
</dbReference>
<dbReference type="EMBL" id="JACIHM010000010">
    <property type="protein sequence ID" value="MBB4449078.1"/>
    <property type="molecule type" value="Genomic_DNA"/>
</dbReference>
<dbReference type="InterPro" id="IPR005814">
    <property type="entry name" value="Aminotrans_3"/>
</dbReference>
<dbReference type="FunFam" id="3.40.640.10:FF:000014">
    <property type="entry name" value="Adenosylmethionine-8-amino-7-oxononanoate aminotransferase, probable"/>
    <property type="match status" value="1"/>
</dbReference>
<keyword evidence="7" id="KW-0670">Pyruvate</keyword>
<gene>
    <name evidence="8" type="ORF">GGE31_005005</name>
    <name evidence="7" type="ORF">GGE33_005025</name>
    <name evidence="9" type="ORF">GGE35_004929</name>
</gene>
<dbReference type="SUPFAM" id="SSF53383">
    <property type="entry name" value="PLP-dependent transferases"/>
    <property type="match status" value="1"/>
</dbReference>
<evidence type="ECO:0000313" key="10">
    <source>
        <dbReference type="Proteomes" id="UP000520770"/>
    </source>
</evidence>
<dbReference type="GO" id="GO:0009448">
    <property type="term" value="P:gamma-aminobutyric acid metabolic process"/>
    <property type="evidence" value="ECO:0007669"/>
    <property type="project" value="TreeGrafter"/>
</dbReference>
<evidence type="ECO:0000313" key="9">
    <source>
        <dbReference type="EMBL" id="MBB4449078.1"/>
    </source>
</evidence>
<keyword evidence="3 7" id="KW-0032">Aminotransferase</keyword>
<keyword evidence="5 6" id="KW-0663">Pyridoxal phosphate</keyword>
<dbReference type="GO" id="GO:0009102">
    <property type="term" value="P:biotin biosynthetic process"/>
    <property type="evidence" value="ECO:0007669"/>
    <property type="project" value="TreeGrafter"/>
</dbReference>
<dbReference type="PROSITE" id="PS00600">
    <property type="entry name" value="AA_TRANSFER_CLASS_3"/>
    <property type="match status" value="1"/>
</dbReference>
<evidence type="ECO:0000256" key="6">
    <source>
        <dbReference type="RuleBase" id="RU003560"/>
    </source>
</evidence>
<dbReference type="InterPro" id="IPR015421">
    <property type="entry name" value="PyrdxlP-dep_Trfase_major"/>
</dbReference>
<dbReference type="InterPro" id="IPR049704">
    <property type="entry name" value="Aminotrans_3_PPA_site"/>
</dbReference>
<dbReference type="RefSeq" id="WP_183829243.1">
    <property type="nucleotide sequence ID" value="NZ_JACIGW010000009.1"/>
</dbReference>
<dbReference type="EMBL" id="JACIGY010000010">
    <property type="protein sequence ID" value="MBB4414462.1"/>
    <property type="molecule type" value="Genomic_DNA"/>
</dbReference>
<dbReference type="GO" id="GO:0030170">
    <property type="term" value="F:pyridoxal phosphate binding"/>
    <property type="evidence" value="ECO:0007669"/>
    <property type="project" value="InterPro"/>
</dbReference>
<dbReference type="EC" id="2.6.1.96" evidence="7"/>
<dbReference type="PANTHER" id="PTHR42684:SF3">
    <property type="entry name" value="ADENOSYLMETHIONINE-8-AMINO-7-OXONONANOATE AMINOTRANSFERASE"/>
    <property type="match status" value="1"/>
</dbReference>
<evidence type="ECO:0000313" key="11">
    <source>
        <dbReference type="Proteomes" id="UP000524535"/>
    </source>
</evidence>
<dbReference type="GO" id="GO:0004015">
    <property type="term" value="F:adenosylmethionine-8-amino-7-oxononanoate transaminase activity"/>
    <property type="evidence" value="ECO:0007669"/>
    <property type="project" value="TreeGrafter"/>
</dbReference>
<dbReference type="EMBL" id="JACIGW010000009">
    <property type="protein sequence ID" value="MBB4351246.1"/>
    <property type="molecule type" value="Genomic_DNA"/>
</dbReference>
<evidence type="ECO:0000256" key="1">
    <source>
        <dbReference type="ARBA" id="ARBA00001933"/>
    </source>
</evidence>
<evidence type="ECO:0000313" key="12">
    <source>
        <dbReference type="Proteomes" id="UP000576087"/>
    </source>
</evidence>
<evidence type="ECO:0000256" key="4">
    <source>
        <dbReference type="ARBA" id="ARBA00022679"/>
    </source>
</evidence>
<dbReference type="NCBIfam" id="NF004767">
    <property type="entry name" value="PRK06105.1"/>
    <property type="match status" value="1"/>
</dbReference>
<dbReference type="Proteomes" id="UP000524535">
    <property type="component" value="Unassembled WGS sequence"/>
</dbReference>
<dbReference type="PIRSF" id="PIRSF000521">
    <property type="entry name" value="Transaminase_4ab_Lys_Orn"/>
    <property type="match status" value="1"/>
</dbReference>
<comment type="caution">
    <text evidence="7">The sequence shown here is derived from an EMBL/GenBank/DDBJ whole genome shotgun (WGS) entry which is preliminary data.</text>
</comment>
<evidence type="ECO:0000256" key="5">
    <source>
        <dbReference type="ARBA" id="ARBA00022898"/>
    </source>
</evidence>
<comment type="similarity">
    <text evidence="2 6">Belongs to the class-III pyridoxal-phosphate-dependent aminotransferase family.</text>
</comment>
<evidence type="ECO:0000256" key="3">
    <source>
        <dbReference type="ARBA" id="ARBA00022576"/>
    </source>
</evidence>
<dbReference type="Proteomes" id="UP000520770">
    <property type="component" value="Unassembled WGS sequence"/>
</dbReference>
<evidence type="ECO:0000313" key="8">
    <source>
        <dbReference type="EMBL" id="MBB4414462.1"/>
    </source>
</evidence>
<dbReference type="InterPro" id="IPR015422">
    <property type="entry name" value="PyrdxlP-dep_Trfase_small"/>
</dbReference>
<dbReference type="CDD" id="cd00610">
    <property type="entry name" value="OAT_like"/>
    <property type="match status" value="1"/>
</dbReference>
<dbReference type="AlphaFoldDB" id="A0A7W6SCK6"/>
<reference evidence="10 11" key="1">
    <citation type="submission" date="2020-08" db="EMBL/GenBank/DDBJ databases">
        <title>Genomic Encyclopedia of Type Strains, Phase IV (KMG-V): Genome sequencing to study the core and pangenomes of soil and plant-associated prokaryotes.</title>
        <authorList>
            <person name="Whitman W."/>
        </authorList>
    </citation>
    <scope>NUCLEOTIDE SEQUENCE [LARGE SCALE GENOMIC DNA]</scope>
    <source>
        <strain evidence="8 11">SEMIA 444</strain>
        <strain evidence="7 10">SEMIA 448</strain>
        <strain evidence="9 12">SEMIA 452</strain>
    </source>
</reference>
<dbReference type="InterPro" id="IPR015424">
    <property type="entry name" value="PyrdxlP-dep_Trfase"/>
</dbReference>
<evidence type="ECO:0000313" key="7">
    <source>
        <dbReference type="EMBL" id="MBB4351246.1"/>
    </source>
</evidence>
<dbReference type="Proteomes" id="UP000576087">
    <property type="component" value="Unassembled WGS sequence"/>
</dbReference>
<dbReference type="Gene3D" id="3.40.640.10">
    <property type="entry name" value="Type I PLP-dependent aspartate aminotransferase-like (Major domain)"/>
    <property type="match status" value="1"/>
</dbReference>
<protein>
    <submittedName>
        <fullName evidence="7">4-aminobutyrate--pyruvate transaminase</fullName>
        <ecNumber evidence="7">2.6.1.96</ecNumber>
    </submittedName>
</protein>
<accession>A0A7W6SCK6</accession>
<dbReference type="PANTHER" id="PTHR42684">
    <property type="entry name" value="ADENOSYLMETHIONINE-8-AMINO-7-OXONONANOATE AMINOTRANSFERASE"/>
    <property type="match status" value="1"/>
</dbReference>
<name>A0A7W6SCK6_9HYPH</name>
<dbReference type="GO" id="GO:0034387">
    <property type="term" value="F:4-aminobutyrate:pyruvate transaminase activity"/>
    <property type="evidence" value="ECO:0007669"/>
    <property type="project" value="UniProtKB-EC"/>
</dbReference>